<feature type="compositionally biased region" description="Pro residues" evidence="1">
    <location>
        <begin position="1"/>
        <end position="12"/>
    </location>
</feature>
<comment type="caution">
    <text evidence="2">The sequence shown here is derived from an EMBL/GenBank/DDBJ whole genome shotgun (WGS) entry which is preliminary data.</text>
</comment>
<keyword evidence="3" id="KW-1185">Reference proteome</keyword>
<feature type="compositionally biased region" description="Basic residues" evidence="1">
    <location>
        <begin position="58"/>
        <end position="70"/>
    </location>
</feature>
<protein>
    <submittedName>
        <fullName evidence="2">Uncharacterized protein</fullName>
    </submittedName>
</protein>
<sequence>MAPLPLPPPHLPAPDLTPFGSALPFFDTSAKRVRLPQPTSSPRAHRSLLDSDTFSFKQKSHRAHTRRAAQHSRTPSWSSSSSSDQDLPKHNTTSPTQYPQYFTPQMSRSSSPMAGLTLHPTSISVPNLIPRSPPMTPPTIQASLPTAPMGQYRLRLEPLSHDETPHAVVVFPDAARPTRGLLLVGPAIARYIRERGKSARMHPYRVVFRPSA</sequence>
<accession>A0A5N5QKQ1</accession>
<name>A0A5N5QKQ1_9AGAM</name>
<feature type="compositionally biased region" description="Polar residues" evidence="1">
    <location>
        <begin position="90"/>
        <end position="112"/>
    </location>
</feature>
<feature type="region of interest" description="Disordered" evidence="1">
    <location>
        <begin position="1"/>
        <end position="137"/>
    </location>
</feature>
<evidence type="ECO:0000256" key="1">
    <source>
        <dbReference type="SAM" id="MobiDB-lite"/>
    </source>
</evidence>
<proteinExistence type="predicted"/>
<dbReference type="OrthoDB" id="3176633at2759"/>
<dbReference type="EMBL" id="SSOP01000073">
    <property type="protein sequence ID" value="KAB5592214.1"/>
    <property type="molecule type" value="Genomic_DNA"/>
</dbReference>
<evidence type="ECO:0000313" key="2">
    <source>
        <dbReference type="EMBL" id="KAB5592214.1"/>
    </source>
</evidence>
<dbReference type="AlphaFoldDB" id="A0A5N5QKQ1"/>
<organism evidence="2 3">
    <name type="scientific">Ceratobasidium theobromae</name>
    <dbReference type="NCBI Taxonomy" id="1582974"/>
    <lineage>
        <taxon>Eukaryota</taxon>
        <taxon>Fungi</taxon>
        <taxon>Dikarya</taxon>
        <taxon>Basidiomycota</taxon>
        <taxon>Agaricomycotina</taxon>
        <taxon>Agaricomycetes</taxon>
        <taxon>Cantharellales</taxon>
        <taxon>Ceratobasidiaceae</taxon>
        <taxon>Ceratobasidium</taxon>
    </lineage>
</organism>
<reference evidence="2 3" key="1">
    <citation type="journal article" date="2019" name="Fungal Biol. Biotechnol.">
        <title>Draft genome sequence of fastidious pathogen Ceratobasidium theobromae, which causes vascular-streak dieback in Theobroma cacao.</title>
        <authorList>
            <person name="Ali S.S."/>
            <person name="Asman A."/>
            <person name="Shao J."/>
            <person name="Firmansyah A.P."/>
            <person name="Susilo A.W."/>
            <person name="Rosmana A."/>
            <person name="McMahon P."/>
            <person name="Junaid M."/>
            <person name="Guest D."/>
            <person name="Kheng T.Y."/>
            <person name="Meinhardt L.W."/>
            <person name="Bailey B.A."/>
        </authorList>
    </citation>
    <scope>NUCLEOTIDE SEQUENCE [LARGE SCALE GENOMIC DNA]</scope>
    <source>
        <strain evidence="2 3">CT2</strain>
    </source>
</reference>
<evidence type="ECO:0000313" key="3">
    <source>
        <dbReference type="Proteomes" id="UP000383932"/>
    </source>
</evidence>
<gene>
    <name evidence="2" type="ORF">CTheo_4365</name>
</gene>
<dbReference type="Proteomes" id="UP000383932">
    <property type="component" value="Unassembled WGS sequence"/>
</dbReference>